<dbReference type="EMBL" id="JARBHB010000015">
    <property type="protein sequence ID" value="KAJ8867573.1"/>
    <property type="molecule type" value="Genomic_DNA"/>
</dbReference>
<comment type="caution">
    <text evidence="1">The sequence shown here is derived from an EMBL/GenBank/DDBJ whole genome shotgun (WGS) entry which is preliminary data.</text>
</comment>
<organism evidence="1 2">
    <name type="scientific">Dryococelus australis</name>
    <dbReference type="NCBI Taxonomy" id="614101"/>
    <lineage>
        <taxon>Eukaryota</taxon>
        <taxon>Metazoa</taxon>
        <taxon>Ecdysozoa</taxon>
        <taxon>Arthropoda</taxon>
        <taxon>Hexapoda</taxon>
        <taxon>Insecta</taxon>
        <taxon>Pterygota</taxon>
        <taxon>Neoptera</taxon>
        <taxon>Polyneoptera</taxon>
        <taxon>Phasmatodea</taxon>
        <taxon>Verophasmatodea</taxon>
        <taxon>Anareolatae</taxon>
        <taxon>Phasmatidae</taxon>
        <taxon>Eurycanthinae</taxon>
        <taxon>Dryococelus</taxon>
    </lineage>
</organism>
<keyword evidence="2" id="KW-1185">Reference proteome</keyword>
<sequence length="78" mass="9266">MYRQILLHPNDHIYQKIVWRFLTLTSWFWMKRIISPLQLKNHARGLLILTGSNSIEEAISLQRELTGIFESGDFTLHK</sequence>
<evidence type="ECO:0000313" key="2">
    <source>
        <dbReference type="Proteomes" id="UP001159363"/>
    </source>
</evidence>
<gene>
    <name evidence="1" type="ORF">PR048_031375</name>
</gene>
<name>A0ABQ9G5T8_9NEOP</name>
<dbReference type="Proteomes" id="UP001159363">
    <property type="component" value="Chromosome 14"/>
</dbReference>
<proteinExistence type="predicted"/>
<feature type="non-terminal residue" evidence="1">
    <location>
        <position position="78"/>
    </location>
</feature>
<accession>A0ABQ9G5T8</accession>
<protein>
    <submittedName>
        <fullName evidence="1">Uncharacterized protein</fullName>
    </submittedName>
</protein>
<evidence type="ECO:0000313" key="1">
    <source>
        <dbReference type="EMBL" id="KAJ8867573.1"/>
    </source>
</evidence>
<reference evidence="1 2" key="1">
    <citation type="submission" date="2023-02" db="EMBL/GenBank/DDBJ databases">
        <title>LHISI_Scaffold_Assembly.</title>
        <authorList>
            <person name="Stuart O.P."/>
            <person name="Cleave R."/>
            <person name="Magrath M.J.L."/>
            <person name="Mikheyev A.S."/>
        </authorList>
    </citation>
    <scope>NUCLEOTIDE SEQUENCE [LARGE SCALE GENOMIC DNA]</scope>
    <source>
        <strain evidence="1">Daus_M_001</strain>
        <tissue evidence="1">Leg muscle</tissue>
    </source>
</reference>